<dbReference type="Proteomes" id="UP001501699">
    <property type="component" value="Unassembled WGS sequence"/>
</dbReference>
<sequence>MIEENATNVLKEQHNDRIVKNKLFTSLALRKKIIMDSKIVQQNNIFQDDILIEKHGNGKFEGFRFYANKNNNDQAASVQNSIENENLILAFSKRAMRFSACANKDFTLSSDGIVRWIGQPVGQLVGGEDFFKPKLIVLADTQLTGEARESVVKRLERFVTFYFDIALQPLFDLRNAENLTDSTSSLALKLVHSLGVLPRREVAEEVKNLNQESRSVLRRLGVRFGAFHIYIAGMLKPAPVQAITLLWNLHNEGHDQTGLGEIFAALSAGRTSLVVDSTYNRQFYQLAGYRILGQRAVRIDILERLANLIRPALHWKQGNEPKPEGAYDGKSFFVTSEMMSILGANGSDMEEILKGLGYQSHAISNAVFEQHLLADKAPSNTSSTTTTVLDVPAAECVGDQWQTMHTLETVQEEKSAISTCNDTQQNTISRLPDAELVGDFAKQKRATTEDKVILLWRYNHQFHHHTQKKRDKSGHKWQNKAKKAFKKEAKTNEKSPQEATSHTKHSYKSNTPHNKRTSHKPFQKEKQLNPDSPFAKLAALRDQLRNNKDTVSSKDH</sequence>
<evidence type="ECO:0000313" key="3">
    <source>
        <dbReference type="Proteomes" id="UP001501699"/>
    </source>
</evidence>
<comment type="caution">
    <text evidence="2">The sequence shown here is derived from an EMBL/GenBank/DDBJ whole genome shotgun (WGS) entry which is preliminary data.</text>
</comment>
<proteinExistence type="predicted"/>
<protein>
    <recommendedName>
        <fullName evidence="4">ATP-dependent helicase</fullName>
    </recommendedName>
</protein>
<keyword evidence="3" id="KW-1185">Reference proteome</keyword>
<feature type="compositionally biased region" description="Basic residues" evidence="1">
    <location>
        <begin position="502"/>
        <end position="521"/>
    </location>
</feature>
<feature type="region of interest" description="Disordered" evidence="1">
    <location>
        <begin position="463"/>
        <end position="556"/>
    </location>
</feature>
<gene>
    <name evidence="2" type="ORF">GCM10023262_00580</name>
</gene>
<evidence type="ECO:0008006" key="4">
    <source>
        <dbReference type="Google" id="ProtNLM"/>
    </source>
</evidence>
<feature type="compositionally biased region" description="Basic residues" evidence="1">
    <location>
        <begin position="463"/>
        <end position="485"/>
    </location>
</feature>
<accession>A0ABP8VAN0</accession>
<reference evidence="3" key="1">
    <citation type="journal article" date="2019" name="Int. J. Syst. Evol. Microbiol.">
        <title>The Global Catalogue of Microorganisms (GCM) 10K type strain sequencing project: providing services to taxonomists for standard genome sequencing and annotation.</title>
        <authorList>
            <consortium name="The Broad Institute Genomics Platform"/>
            <consortium name="The Broad Institute Genome Sequencing Center for Infectious Disease"/>
            <person name="Wu L."/>
            <person name="Ma J."/>
        </authorList>
    </citation>
    <scope>NUCLEOTIDE SEQUENCE [LARGE SCALE GENOMIC DNA]</scope>
    <source>
        <strain evidence="3">JCM 17714</strain>
    </source>
</reference>
<feature type="compositionally biased region" description="Basic and acidic residues" evidence="1">
    <location>
        <begin position="542"/>
        <end position="556"/>
    </location>
</feature>
<feature type="compositionally biased region" description="Basic and acidic residues" evidence="1">
    <location>
        <begin position="486"/>
        <end position="496"/>
    </location>
</feature>
<name>A0ABP8VAN0_9HYPH</name>
<dbReference type="EMBL" id="BAABJA010000001">
    <property type="protein sequence ID" value="GAA4657517.1"/>
    <property type="molecule type" value="Genomic_DNA"/>
</dbReference>
<organism evidence="2 3">
    <name type="scientific">Bartonella pachyuromydis</name>
    <dbReference type="NCBI Taxonomy" id="931097"/>
    <lineage>
        <taxon>Bacteria</taxon>
        <taxon>Pseudomonadati</taxon>
        <taxon>Pseudomonadota</taxon>
        <taxon>Alphaproteobacteria</taxon>
        <taxon>Hyphomicrobiales</taxon>
        <taxon>Bartonellaceae</taxon>
        <taxon>Bartonella</taxon>
    </lineage>
</organism>
<evidence type="ECO:0000256" key="1">
    <source>
        <dbReference type="SAM" id="MobiDB-lite"/>
    </source>
</evidence>
<evidence type="ECO:0000313" key="2">
    <source>
        <dbReference type="EMBL" id="GAA4657517.1"/>
    </source>
</evidence>